<name>A0A9P4N812_9PLEO</name>
<dbReference type="AlphaFoldDB" id="A0A9P4N812"/>
<proteinExistence type="predicted"/>
<evidence type="ECO:0000313" key="1">
    <source>
        <dbReference type="EMBL" id="KAF2263471.1"/>
    </source>
</evidence>
<keyword evidence="2" id="KW-1185">Reference proteome</keyword>
<protein>
    <submittedName>
        <fullName evidence="1">Uncharacterized protein</fullName>
    </submittedName>
</protein>
<accession>A0A9P4N812</accession>
<reference evidence="2" key="1">
    <citation type="journal article" date="2020" name="Stud. Mycol.">
        <title>101 Dothideomycetes genomes: A test case for predicting lifestyles and emergence of pathogens.</title>
        <authorList>
            <person name="Haridas S."/>
            <person name="Albert R."/>
            <person name="Binder M."/>
            <person name="Bloem J."/>
            <person name="LaButti K."/>
            <person name="Salamov A."/>
            <person name="Andreopoulos B."/>
            <person name="Baker S."/>
            <person name="Barry K."/>
            <person name="Bills G."/>
            <person name="Bluhm B."/>
            <person name="Cannon C."/>
            <person name="Castanera R."/>
            <person name="Culley D."/>
            <person name="Daum C."/>
            <person name="Ezra D."/>
            <person name="Gonzalez J."/>
            <person name="Henrissat B."/>
            <person name="Kuo A."/>
            <person name="Liang C."/>
            <person name="Lipzen A."/>
            <person name="Lutzoni F."/>
            <person name="Magnuson J."/>
            <person name="Mondo S."/>
            <person name="Nolan M."/>
            <person name="Ohm R."/>
            <person name="Pangilinan J."/>
            <person name="Park H.-J."/>
            <person name="Ramirez L."/>
            <person name="Alfaro M."/>
            <person name="Sun H."/>
            <person name="Tritt A."/>
            <person name="Yoshinaga Y."/>
            <person name="Zwiers L.-H."/>
            <person name="Turgeon B."/>
            <person name="Goodwin S."/>
            <person name="Spatafora J."/>
            <person name="Crous P."/>
            <person name="Grigoriev I."/>
        </authorList>
    </citation>
    <scope>NUCLEOTIDE SEQUENCE [LARGE SCALE GENOMIC DNA]</scope>
    <source>
        <strain evidence="2">CBS 304.66</strain>
    </source>
</reference>
<dbReference type="EMBL" id="ML986626">
    <property type="protein sequence ID" value="KAF2263471.1"/>
    <property type="molecule type" value="Genomic_DNA"/>
</dbReference>
<evidence type="ECO:0000313" key="2">
    <source>
        <dbReference type="Proteomes" id="UP000800093"/>
    </source>
</evidence>
<gene>
    <name evidence="1" type="ORF">CC78DRAFT_276754</name>
</gene>
<organism evidence="1 2">
    <name type="scientific">Lojkania enalia</name>
    <dbReference type="NCBI Taxonomy" id="147567"/>
    <lineage>
        <taxon>Eukaryota</taxon>
        <taxon>Fungi</taxon>
        <taxon>Dikarya</taxon>
        <taxon>Ascomycota</taxon>
        <taxon>Pezizomycotina</taxon>
        <taxon>Dothideomycetes</taxon>
        <taxon>Pleosporomycetidae</taxon>
        <taxon>Pleosporales</taxon>
        <taxon>Pleosporales incertae sedis</taxon>
        <taxon>Lojkania</taxon>
    </lineage>
</organism>
<dbReference type="Proteomes" id="UP000800093">
    <property type="component" value="Unassembled WGS sequence"/>
</dbReference>
<sequence>MYFILPSWCSSFPSSPSRVPHPGPRCFCCWVHTHISTGCWRTIIPHVCAYVVYSLWPACLPRRRDLLLNNCPHPCHPSFLINLTREGTGQHRQDHPLCRIFPCSLFDYLHLAYFDFAIAHPCHLYPAISPWSYPSAISPPPLPVHSLLWSHHNCRQTSAGVPILLLRCQIEAVGALGRDQQPSRSSRDALWTHTIRPHCPCHTAHCTT</sequence>
<comment type="caution">
    <text evidence="1">The sequence shown here is derived from an EMBL/GenBank/DDBJ whole genome shotgun (WGS) entry which is preliminary data.</text>
</comment>